<feature type="compositionally biased region" description="Pro residues" evidence="2">
    <location>
        <begin position="499"/>
        <end position="509"/>
    </location>
</feature>
<evidence type="ECO:0000313" key="3">
    <source>
        <dbReference type="EMBL" id="EFJ34905.1"/>
    </source>
</evidence>
<organism evidence="4">
    <name type="scientific">Selaginella moellendorffii</name>
    <name type="common">Spikemoss</name>
    <dbReference type="NCBI Taxonomy" id="88036"/>
    <lineage>
        <taxon>Eukaryota</taxon>
        <taxon>Viridiplantae</taxon>
        <taxon>Streptophyta</taxon>
        <taxon>Embryophyta</taxon>
        <taxon>Tracheophyta</taxon>
        <taxon>Lycopodiopsida</taxon>
        <taxon>Selaginellales</taxon>
        <taxon>Selaginellaceae</taxon>
        <taxon>Selaginella</taxon>
    </lineage>
</organism>
<dbReference type="PANTHER" id="PTHR18947">
    <property type="entry name" value="HOOK PROTEINS"/>
    <property type="match status" value="1"/>
</dbReference>
<dbReference type="InParanoid" id="D8R037"/>
<dbReference type="Gramene" id="EFJ34905">
    <property type="protein sequence ID" value="EFJ34905"/>
    <property type="gene ID" value="SELMODRAFT_405921"/>
</dbReference>
<evidence type="ECO:0000313" key="4">
    <source>
        <dbReference type="Proteomes" id="UP000001514"/>
    </source>
</evidence>
<dbReference type="GO" id="GO:0031122">
    <property type="term" value="P:cytoplasmic microtubule organization"/>
    <property type="evidence" value="ECO:0000318"/>
    <property type="project" value="GO_Central"/>
</dbReference>
<accession>D8R037</accession>
<dbReference type="EMBL" id="GL377569">
    <property type="protein sequence ID" value="EFJ34905.1"/>
    <property type="molecule type" value="Genomic_DNA"/>
</dbReference>
<keyword evidence="1" id="KW-0175">Coiled coil</keyword>
<protein>
    <submittedName>
        <fullName evidence="3">Uncharacterized protein</fullName>
    </submittedName>
</protein>
<dbReference type="GO" id="GO:0030705">
    <property type="term" value="P:cytoskeleton-dependent intracellular transport"/>
    <property type="evidence" value="ECO:0000318"/>
    <property type="project" value="GO_Central"/>
</dbReference>
<keyword evidence="4" id="KW-1185">Reference proteome</keyword>
<dbReference type="GO" id="GO:0008017">
    <property type="term" value="F:microtubule binding"/>
    <property type="evidence" value="ECO:0000318"/>
    <property type="project" value="GO_Central"/>
</dbReference>
<name>D8R037_SELML</name>
<proteinExistence type="predicted"/>
<reference evidence="3 4" key="1">
    <citation type="journal article" date="2011" name="Science">
        <title>The Selaginella genome identifies genetic changes associated with the evolution of vascular plants.</title>
        <authorList>
            <person name="Banks J.A."/>
            <person name="Nishiyama T."/>
            <person name="Hasebe M."/>
            <person name="Bowman J.L."/>
            <person name="Gribskov M."/>
            <person name="dePamphilis C."/>
            <person name="Albert V.A."/>
            <person name="Aono N."/>
            <person name="Aoyama T."/>
            <person name="Ambrose B.A."/>
            <person name="Ashton N.W."/>
            <person name="Axtell M.J."/>
            <person name="Barker E."/>
            <person name="Barker M.S."/>
            <person name="Bennetzen J.L."/>
            <person name="Bonawitz N.D."/>
            <person name="Chapple C."/>
            <person name="Cheng C."/>
            <person name="Correa L.G."/>
            <person name="Dacre M."/>
            <person name="DeBarry J."/>
            <person name="Dreyer I."/>
            <person name="Elias M."/>
            <person name="Engstrom E.M."/>
            <person name="Estelle M."/>
            <person name="Feng L."/>
            <person name="Finet C."/>
            <person name="Floyd S.K."/>
            <person name="Frommer W.B."/>
            <person name="Fujita T."/>
            <person name="Gramzow L."/>
            <person name="Gutensohn M."/>
            <person name="Harholt J."/>
            <person name="Hattori M."/>
            <person name="Heyl A."/>
            <person name="Hirai T."/>
            <person name="Hiwatashi Y."/>
            <person name="Ishikawa M."/>
            <person name="Iwata M."/>
            <person name="Karol K.G."/>
            <person name="Koehler B."/>
            <person name="Kolukisaoglu U."/>
            <person name="Kubo M."/>
            <person name="Kurata T."/>
            <person name="Lalonde S."/>
            <person name="Li K."/>
            <person name="Li Y."/>
            <person name="Litt A."/>
            <person name="Lyons E."/>
            <person name="Manning G."/>
            <person name="Maruyama T."/>
            <person name="Michael T.P."/>
            <person name="Mikami K."/>
            <person name="Miyazaki S."/>
            <person name="Morinaga S."/>
            <person name="Murata T."/>
            <person name="Mueller-Roeber B."/>
            <person name="Nelson D.R."/>
            <person name="Obara M."/>
            <person name="Oguri Y."/>
            <person name="Olmstead R.G."/>
            <person name="Onodera N."/>
            <person name="Petersen B.L."/>
            <person name="Pils B."/>
            <person name="Prigge M."/>
            <person name="Rensing S.A."/>
            <person name="Riano-Pachon D.M."/>
            <person name="Roberts A.W."/>
            <person name="Sato Y."/>
            <person name="Scheller H.V."/>
            <person name="Schulz B."/>
            <person name="Schulz C."/>
            <person name="Shakirov E.V."/>
            <person name="Shibagaki N."/>
            <person name="Shinohara N."/>
            <person name="Shippen D.E."/>
            <person name="Soerensen I."/>
            <person name="Sotooka R."/>
            <person name="Sugimoto N."/>
            <person name="Sugita M."/>
            <person name="Sumikawa N."/>
            <person name="Tanurdzic M."/>
            <person name="Theissen G."/>
            <person name="Ulvskov P."/>
            <person name="Wakazuki S."/>
            <person name="Weng J.K."/>
            <person name="Willats W.W."/>
            <person name="Wipf D."/>
            <person name="Wolf P.G."/>
            <person name="Yang L."/>
            <person name="Zimmer A.D."/>
            <person name="Zhu Q."/>
            <person name="Mitros T."/>
            <person name="Hellsten U."/>
            <person name="Loque D."/>
            <person name="Otillar R."/>
            <person name="Salamov A."/>
            <person name="Schmutz J."/>
            <person name="Shapiro H."/>
            <person name="Lindquist E."/>
            <person name="Lucas S."/>
            <person name="Rokhsar D."/>
            <person name="Grigoriev I.V."/>
        </authorList>
    </citation>
    <scope>NUCLEOTIDE SEQUENCE [LARGE SCALE GENOMIC DNA]</scope>
</reference>
<gene>
    <name evidence="3" type="ORF">SELMODRAFT_405921</name>
</gene>
<dbReference type="KEGG" id="smo:SELMODRAFT_405921"/>
<feature type="region of interest" description="Disordered" evidence="2">
    <location>
        <begin position="641"/>
        <end position="662"/>
    </location>
</feature>
<dbReference type="HOGENOM" id="CLU_262080_0_0_1"/>
<dbReference type="GO" id="GO:0005737">
    <property type="term" value="C:cytoplasm"/>
    <property type="evidence" value="ECO:0000318"/>
    <property type="project" value="GO_Central"/>
</dbReference>
<feature type="compositionally biased region" description="Basic and acidic residues" evidence="2">
    <location>
        <begin position="547"/>
        <end position="557"/>
    </location>
</feature>
<feature type="coiled-coil region" evidence="1">
    <location>
        <begin position="1185"/>
        <end position="1255"/>
    </location>
</feature>
<dbReference type="Proteomes" id="UP000001514">
    <property type="component" value="Unassembled WGS sequence"/>
</dbReference>
<evidence type="ECO:0000256" key="1">
    <source>
        <dbReference type="SAM" id="Coils"/>
    </source>
</evidence>
<feature type="coiled-coil region" evidence="1">
    <location>
        <begin position="854"/>
        <end position="888"/>
    </location>
</feature>
<feature type="region of interest" description="Disordered" evidence="2">
    <location>
        <begin position="480"/>
        <end position="512"/>
    </location>
</feature>
<evidence type="ECO:0000256" key="2">
    <source>
        <dbReference type="SAM" id="MobiDB-lite"/>
    </source>
</evidence>
<sequence length="1303" mass="148843">MGDTKKKCLGRFETSYMRAMAPPEPSDYPPRTRDYGQYMKVLNNIEMNKKFQFPMGLPKYKYDFCDEKYPLPGEKKKPSKPPLKYKPSCPQYAPYHSTMQDMSLIQRRLDTEPEQEHTWYRDKTDSMQMKKLGQIKEQLDSLKQLFVEERGKCQDLEVQLERLRAKSSQTPRRREVGISGSREETPRINERLLTSSEADKVLSWLASFDEGGGGGSYGNNASTAVASTVFDRQKSPRKTWAFKDQVCLPGFHHSREKVMQAWMGFEQGEKETIGDYSERFWKLRMEMMGVQSLSNEEQLRRFTAGLKFKIRNEVTALRPGSLSDAILLAERAEARSAAKTRPTRAKSKKLPRKASVIAETAGKKPRQLQLLSPVEQIQYLNRHSSCGCRKEDLPPEDQKQQQWISSSSSLLFWLIMKPRTASPKCGQRSTCDDTDCDSHLEERIPESSFHRLERVRHELKLQDDPRTVLGAYYDRLQTAPEPKKRPKMPYFAGAKKRPIPPPPPRPKPPQMDRIILDKSRTSREGTTYGFANSMTMRAGAMLSPPQKDPRDKPKEGVHSFFSRGSSDLTSENGTAMAECFYAHARPYGATLVTLAADKALNSSLNGTLKIDWTIDPETAVLGPLAGHHVCAAVEAGGISPKGSKGDGDHLVRNPKVRPVPHESDAQKDLEALYFLAQKRSLVLEEKHLSIRKEVAKLRDMVLEMQMDPVFIPVQITECDECVEMSSPDALEVEIRQLQDERNSALQEMEKNTVFCSDYSSFMEQKTCALVEKMYEYYVNLHSKIEEIMKSRNKAVEELHYVLGFIAKMESSLDAFQAAHNQTVAEKESLTKELWQARSDKDRIFRELSEFINREENVNAAVRRLTVDKERLQKELSSFAAEKESLARNLNKVVEEKTNIASEREALVKNLSQVAAEKERLHVEYKTSQFEKEDNIRRLTLHKDRLEESISSITSEKDSLAKNLKEVAFEKERLEEDMKSAHSEKEALATNCRRLTVHAESLEGSIGRITSDKDSLDRNLARVAAEKQLLCVENEGLQREKRSLSLCKDRLEEDLKATRTQIDALGDQIGGFVKSRESMAKEITDLTSQKEALTKEVSSISSQKENLSKQLTAVTAEKDNLAKELKEKVVEKSRLESDVRVKSSKIDALEKKLKQVEGRRDMQEFILEDRSKQLCHTQQGSKEEEIKSATAAILRLQAKFINLEDQLKRIRRYTVQGKGGNSDIVEADLVRICEEYKQLRSDLREVRIQKENIESTIKQLDSGISTKRNMLEMTERHLQGAISMLEIITKKAKELQHVTVHWRP</sequence>
<feature type="region of interest" description="Disordered" evidence="2">
    <location>
        <begin position="540"/>
        <end position="568"/>
    </location>
</feature>
<dbReference type="GO" id="GO:0051959">
    <property type="term" value="F:dynein light intermediate chain binding"/>
    <property type="evidence" value="ECO:0000318"/>
    <property type="project" value="GO_Central"/>
</dbReference>
<dbReference type="PANTHER" id="PTHR18947:SF28">
    <property type="entry name" value="GIRDIN, ISOFORM A"/>
    <property type="match status" value="1"/>
</dbReference>
<feature type="coiled-coil region" evidence="1">
    <location>
        <begin position="942"/>
        <end position="990"/>
    </location>
</feature>
<dbReference type="Gene3D" id="1.10.287.1490">
    <property type="match status" value="1"/>
</dbReference>
<feature type="coiled-coil region" evidence="1">
    <location>
        <begin position="1033"/>
        <end position="1158"/>
    </location>
</feature>
<dbReference type="GO" id="GO:0005815">
    <property type="term" value="C:microtubule organizing center"/>
    <property type="evidence" value="ECO:0000318"/>
    <property type="project" value="GO_Central"/>
</dbReference>